<organism evidence="2 3">
    <name type="scientific">Neoroseomonas eburnea</name>
    <dbReference type="NCBI Taxonomy" id="1346889"/>
    <lineage>
        <taxon>Bacteria</taxon>
        <taxon>Pseudomonadati</taxon>
        <taxon>Pseudomonadota</taxon>
        <taxon>Alphaproteobacteria</taxon>
        <taxon>Acetobacterales</taxon>
        <taxon>Acetobacteraceae</taxon>
        <taxon>Neoroseomonas</taxon>
    </lineage>
</organism>
<evidence type="ECO:0000256" key="1">
    <source>
        <dbReference type="SAM" id="MobiDB-lite"/>
    </source>
</evidence>
<keyword evidence="3" id="KW-1185">Reference proteome</keyword>
<reference evidence="2" key="1">
    <citation type="submission" date="2020-01" db="EMBL/GenBank/DDBJ databases">
        <authorList>
            <person name="Rat A."/>
        </authorList>
    </citation>
    <scope>NUCLEOTIDE SEQUENCE</scope>
    <source>
        <strain evidence="2">LMG 31228</strain>
    </source>
</reference>
<protein>
    <submittedName>
        <fullName evidence="2">Uncharacterized protein</fullName>
    </submittedName>
</protein>
<reference evidence="2" key="2">
    <citation type="journal article" date="2021" name="Syst. Appl. Microbiol.">
        <title>Roseomonas hellenica sp. nov., isolated from roots of wild-growing Alkanna tinctoria.</title>
        <authorList>
            <person name="Rat A."/>
            <person name="Naranjo H.D."/>
            <person name="Lebbe L."/>
            <person name="Cnockaert M."/>
            <person name="Krigas N."/>
            <person name="Grigoriadou K."/>
            <person name="Maloupa E."/>
            <person name="Willems A."/>
        </authorList>
    </citation>
    <scope>NUCLEOTIDE SEQUENCE</scope>
    <source>
        <strain evidence="2">LMG 31228</strain>
    </source>
</reference>
<dbReference type="EMBL" id="JAAEDL010000015">
    <property type="protein sequence ID" value="MBR0682033.1"/>
    <property type="molecule type" value="Genomic_DNA"/>
</dbReference>
<evidence type="ECO:0000313" key="2">
    <source>
        <dbReference type="EMBL" id="MBR0682033.1"/>
    </source>
</evidence>
<feature type="region of interest" description="Disordered" evidence="1">
    <location>
        <begin position="93"/>
        <end position="163"/>
    </location>
</feature>
<accession>A0A9X9XE97</accession>
<sequence length="163" mass="16531">MARDIAFNRGTAPRSVGSAVLSRTLAARGEDGRLGPDPICGRHSDGTVEPSMVQAACCCGAATGSGVLDFRGRRHRSRISGTGHGGIDVASAEAGGEIHNLRESPRFPGARAGGTGMTGRRQRPAGEPGRRGHAPRRPAEGAGAVARRRCAGDGAGTAGRAEA</sequence>
<name>A0A9X9XE97_9PROT</name>
<dbReference type="Proteomes" id="UP001138709">
    <property type="component" value="Unassembled WGS sequence"/>
</dbReference>
<dbReference type="AlphaFoldDB" id="A0A9X9XE97"/>
<gene>
    <name evidence="2" type="ORF">GXW74_16175</name>
</gene>
<evidence type="ECO:0000313" key="3">
    <source>
        <dbReference type="Proteomes" id="UP001138709"/>
    </source>
</evidence>
<comment type="caution">
    <text evidence="2">The sequence shown here is derived from an EMBL/GenBank/DDBJ whole genome shotgun (WGS) entry which is preliminary data.</text>
</comment>
<proteinExistence type="predicted"/>
<dbReference type="RefSeq" id="WP_211847562.1">
    <property type="nucleotide sequence ID" value="NZ_JAAEDL010000015.1"/>
</dbReference>